<evidence type="ECO:0000313" key="1">
    <source>
        <dbReference type="EMBL" id="MDQ0228944.1"/>
    </source>
</evidence>
<name>A0ABT9Z9L2_9BACI</name>
<protein>
    <submittedName>
        <fullName evidence="1">Uncharacterized protein</fullName>
    </submittedName>
</protein>
<accession>A0ABT9Z9L2</accession>
<evidence type="ECO:0000313" key="2">
    <source>
        <dbReference type="Proteomes" id="UP001234495"/>
    </source>
</evidence>
<keyword evidence="2" id="KW-1185">Reference proteome</keyword>
<organism evidence="1 2">
    <name type="scientific">Metabacillus malikii</name>
    <dbReference type="NCBI Taxonomy" id="1504265"/>
    <lineage>
        <taxon>Bacteria</taxon>
        <taxon>Bacillati</taxon>
        <taxon>Bacillota</taxon>
        <taxon>Bacilli</taxon>
        <taxon>Bacillales</taxon>
        <taxon>Bacillaceae</taxon>
        <taxon>Metabacillus</taxon>
    </lineage>
</organism>
<dbReference type="RefSeq" id="WP_307335808.1">
    <property type="nucleotide sequence ID" value="NZ_JAUSUD010000001.1"/>
</dbReference>
<proteinExistence type="predicted"/>
<reference evidence="1 2" key="1">
    <citation type="submission" date="2023-07" db="EMBL/GenBank/DDBJ databases">
        <title>Genomic Encyclopedia of Type Strains, Phase IV (KMG-IV): sequencing the most valuable type-strain genomes for metagenomic binning, comparative biology and taxonomic classification.</title>
        <authorList>
            <person name="Goeker M."/>
        </authorList>
    </citation>
    <scope>NUCLEOTIDE SEQUENCE [LARGE SCALE GENOMIC DNA]</scope>
    <source>
        <strain evidence="1 2">DSM 29005</strain>
    </source>
</reference>
<gene>
    <name evidence="1" type="ORF">J2S19_000194</name>
</gene>
<dbReference type="EMBL" id="JAUSUD010000001">
    <property type="protein sequence ID" value="MDQ0228944.1"/>
    <property type="molecule type" value="Genomic_DNA"/>
</dbReference>
<sequence>MNRIAQISYHVVTRTIKHNELLHEETEHFLVLFENQIVSNECAFYIEEVLDMSYRNFSNQMGLLYLHTTKGLFSYTIKDNPATFIHRYKSLK</sequence>
<dbReference type="Proteomes" id="UP001234495">
    <property type="component" value="Unassembled WGS sequence"/>
</dbReference>
<comment type="caution">
    <text evidence="1">The sequence shown here is derived from an EMBL/GenBank/DDBJ whole genome shotgun (WGS) entry which is preliminary data.</text>
</comment>